<evidence type="ECO:0000256" key="8">
    <source>
        <dbReference type="ARBA" id="ARBA00022741"/>
    </source>
</evidence>
<evidence type="ECO:0000259" key="15">
    <source>
        <dbReference type="Pfam" id="PF08543"/>
    </source>
</evidence>
<dbReference type="InterPro" id="IPR013749">
    <property type="entry name" value="PM/HMP-P_kinase-1"/>
</dbReference>
<feature type="non-terminal residue" evidence="16">
    <location>
        <position position="264"/>
    </location>
</feature>
<dbReference type="FunCoup" id="A0A1V9X4A9">
    <property type="interactions" value="917"/>
</dbReference>
<dbReference type="InterPro" id="IPR029056">
    <property type="entry name" value="Ribokinase-like"/>
</dbReference>
<comment type="pathway">
    <text evidence="1">Cofactor metabolism; pyridoxal 5'-phosphate salvage; pyridoxamine 5'-phosphate from pyridoxamine: step 1/1.</text>
</comment>
<comment type="caution">
    <text evidence="16">The sequence shown here is derived from an EMBL/GenBank/DDBJ whole genome shotgun (WGS) entry which is preliminary data.</text>
</comment>
<evidence type="ECO:0000256" key="14">
    <source>
        <dbReference type="ARBA" id="ARBA00048524"/>
    </source>
</evidence>
<gene>
    <name evidence="16" type="ORF">BIW11_13125</name>
</gene>
<dbReference type="Proteomes" id="UP000192247">
    <property type="component" value="Unassembled WGS sequence"/>
</dbReference>
<comment type="pathway">
    <text evidence="3">Cofactor metabolism; pyridoxal 5'-phosphate salvage; pyridoxal 5'-phosphate from pyridoxal: step 1/1.</text>
</comment>
<dbReference type="CDD" id="cd01173">
    <property type="entry name" value="pyridoxal_pyridoxamine_kinase"/>
    <property type="match status" value="1"/>
</dbReference>
<keyword evidence="7" id="KW-0808">Transferase</keyword>
<dbReference type="InterPro" id="IPR004625">
    <property type="entry name" value="PyrdxlKinase"/>
</dbReference>
<name>A0A1V9X4A9_9ACAR</name>
<evidence type="ECO:0000256" key="1">
    <source>
        <dbReference type="ARBA" id="ARBA00004750"/>
    </source>
</evidence>
<keyword evidence="8" id="KW-0547">Nucleotide-binding</keyword>
<proteinExistence type="inferred from homology"/>
<dbReference type="EMBL" id="MNPL01026165">
    <property type="protein sequence ID" value="OQR68092.1"/>
    <property type="molecule type" value="Genomic_DNA"/>
</dbReference>
<dbReference type="GO" id="GO:0008478">
    <property type="term" value="F:pyridoxal kinase activity"/>
    <property type="evidence" value="ECO:0007669"/>
    <property type="project" value="UniProtKB-EC"/>
</dbReference>
<dbReference type="GO" id="GO:0005524">
    <property type="term" value="F:ATP binding"/>
    <property type="evidence" value="ECO:0007669"/>
    <property type="project" value="UniProtKB-KW"/>
</dbReference>
<accession>A0A1V9X4A9</accession>
<evidence type="ECO:0000256" key="11">
    <source>
        <dbReference type="ARBA" id="ARBA00032808"/>
    </source>
</evidence>
<dbReference type="GO" id="GO:0005829">
    <property type="term" value="C:cytosol"/>
    <property type="evidence" value="ECO:0007669"/>
    <property type="project" value="TreeGrafter"/>
</dbReference>
<comment type="catalytic activity">
    <reaction evidence="12">
        <text>pyridoxamine + ATP = pyridoxamine 5'-phosphate + ADP + H(+)</text>
        <dbReference type="Rhea" id="RHEA:25104"/>
        <dbReference type="ChEBI" id="CHEBI:15378"/>
        <dbReference type="ChEBI" id="CHEBI:30616"/>
        <dbReference type="ChEBI" id="CHEBI:57761"/>
        <dbReference type="ChEBI" id="CHEBI:58451"/>
        <dbReference type="ChEBI" id="CHEBI:456216"/>
        <dbReference type="EC" id="2.7.1.35"/>
    </reaction>
    <physiologicalReaction direction="left-to-right" evidence="12">
        <dbReference type="Rhea" id="RHEA:25105"/>
    </physiologicalReaction>
</comment>
<dbReference type="PANTHER" id="PTHR10534:SF2">
    <property type="entry name" value="PYRIDOXAL KINASE"/>
    <property type="match status" value="1"/>
</dbReference>
<dbReference type="InParanoid" id="A0A1V9X4A9"/>
<reference evidence="16 17" key="1">
    <citation type="journal article" date="2017" name="Gigascience">
        <title>Draft genome of the honey bee ectoparasitic mite, Tropilaelaps mercedesae, is shaped by the parasitic life history.</title>
        <authorList>
            <person name="Dong X."/>
            <person name="Armstrong S.D."/>
            <person name="Xia D."/>
            <person name="Makepeace B.L."/>
            <person name="Darby A.C."/>
            <person name="Kadowaki T."/>
        </authorList>
    </citation>
    <scope>NUCLEOTIDE SEQUENCE [LARGE SCALE GENOMIC DNA]</scope>
    <source>
        <strain evidence="16">Wuxi-XJTLU</strain>
    </source>
</reference>
<dbReference type="Pfam" id="PF08543">
    <property type="entry name" value="Phos_pyr_kin"/>
    <property type="match status" value="1"/>
</dbReference>
<dbReference type="GO" id="GO:0009443">
    <property type="term" value="P:pyridoxal 5'-phosphate salvage"/>
    <property type="evidence" value="ECO:0007669"/>
    <property type="project" value="InterPro"/>
</dbReference>
<organism evidence="16 17">
    <name type="scientific">Tropilaelaps mercedesae</name>
    <dbReference type="NCBI Taxonomy" id="418985"/>
    <lineage>
        <taxon>Eukaryota</taxon>
        <taxon>Metazoa</taxon>
        <taxon>Ecdysozoa</taxon>
        <taxon>Arthropoda</taxon>
        <taxon>Chelicerata</taxon>
        <taxon>Arachnida</taxon>
        <taxon>Acari</taxon>
        <taxon>Parasitiformes</taxon>
        <taxon>Mesostigmata</taxon>
        <taxon>Gamasina</taxon>
        <taxon>Dermanyssoidea</taxon>
        <taxon>Laelapidae</taxon>
        <taxon>Tropilaelaps</taxon>
    </lineage>
</organism>
<dbReference type="AlphaFoldDB" id="A0A1V9X4A9"/>
<comment type="catalytic activity">
    <reaction evidence="14">
        <text>pyridoxine + ATP = pyridoxine 5'-phosphate + ADP + H(+)</text>
        <dbReference type="Rhea" id="RHEA:25108"/>
        <dbReference type="ChEBI" id="CHEBI:15378"/>
        <dbReference type="ChEBI" id="CHEBI:16709"/>
        <dbReference type="ChEBI" id="CHEBI:30616"/>
        <dbReference type="ChEBI" id="CHEBI:58589"/>
        <dbReference type="ChEBI" id="CHEBI:456216"/>
        <dbReference type="EC" id="2.7.1.35"/>
    </reaction>
    <physiologicalReaction direction="left-to-right" evidence="14">
        <dbReference type="Rhea" id="RHEA:25109"/>
    </physiologicalReaction>
</comment>
<evidence type="ECO:0000256" key="3">
    <source>
        <dbReference type="ARBA" id="ARBA00005210"/>
    </source>
</evidence>
<keyword evidence="17" id="KW-1185">Reference proteome</keyword>
<evidence type="ECO:0000256" key="4">
    <source>
        <dbReference type="ARBA" id="ARBA00008805"/>
    </source>
</evidence>
<evidence type="ECO:0000256" key="6">
    <source>
        <dbReference type="ARBA" id="ARBA00018134"/>
    </source>
</evidence>
<protein>
    <recommendedName>
        <fullName evidence="6">Pyridoxal kinase</fullName>
        <ecNumber evidence="5">2.7.1.35</ecNumber>
    </recommendedName>
    <alternativeName>
        <fullName evidence="11">Pyridoxine kinase</fullName>
    </alternativeName>
</protein>
<sequence length="264" mass="29263">MGSTTPRVLSIQSHVVRGYAGNRCAVFPLQTLGFEVDFINSVQFSNHTGYTTFKGNKVGENELHELYQGLKLNQVAEYSHILTGYVADVDFLRELANIVKDIKTNNDGVVYVCDPVLGDNGAYYVPRELANEYRSRILPLCDILTPNQFELGELTQMEVKTEKDAVGAIQRLHDLGVPVVVLTSAKFTDKPEITCIASRQKDKSLLKVVIPWKESTFVGTGDLLAAMILAWTTKEPSLEKAVLKALNIVQGILKETLEFSKGLK</sequence>
<comment type="pathway">
    <text evidence="2">Cofactor metabolism; pyridoxal 5'-phosphate salvage; pyridoxine 5'-phosphate from pyridoxine: step 1/1.</text>
</comment>
<evidence type="ECO:0000313" key="17">
    <source>
        <dbReference type="Proteomes" id="UP000192247"/>
    </source>
</evidence>
<evidence type="ECO:0000256" key="5">
    <source>
        <dbReference type="ARBA" id="ARBA00012104"/>
    </source>
</evidence>
<dbReference type="SUPFAM" id="SSF53613">
    <property type="entry name" value="Ribokinase-like"/>
    <property type="match status" value="1"/>
</dbReference>
<evidence type="ECO:0000313" key="16">
    <source>
        <dbReference type="EMBL" id="OQR68092.1"/>
    </source>
</evidence>
<dbReference type="Gene3D" id="3.40.1190.20">
    <property type="match status" value="1"/>
</dbReference>
<evidence type="ECO:0000256" key="12">
    <source>
        <dbReference type="ARBA" id="ARBA00047310"/>
    </source>
</evidence>
<feature type="domain" description="Pyridoxamine kinase/Phosphomethylpyrimidine kinase" evidence="15">
    <location>
        <begin position="95"/>
        <end position="262"/>
    </location>
</feature>
<evidence type="ECO:0000256" key="7">
    <source>
        <dbReference type="ARBA" id="ARBA00022679"/>
    </source>
</evidence>
<evidence type="ECO:0000256" key="2">
    <source>
        <dbReference type="ARBA" id="ARBA00004835"/>
    </source>
</evidence>
<dbReference type="UniPathway" id="UPA01068">
    <property type="reaction ID" value="UER00298"/>
</dbReference>
<comment type="similarity">
    <text evidence="4">Belongs to the pyridoxine kinase family.</text>
</comment>
<comment type="catalytic activity">
    <reaction evidence="13">
        <text>pyridoxal + ATP = pyridoxal 5'-phosphate + ADP + H(+)</text>
        <dbReference type="Rhea" id="RHEA:10224"/>
        <dbReference type="ChEBI" id="CHEBI:15378"/>
        <dbReference type="ChEBI" id="CHEBI:17310"/>
        <dbReference type="ChEBI" id="CHEBI:30616"/>
        <dbReference type="ChEBI" id="CHEBI:456216"/>
        <dbReference type="ChEBI" id="CHEBI:597326"/>
        <dbReference type="EC" id="2.7.1.35"/>
    </reaction>
    <physiologicalReaction direction="left-to-right" evidence="13">
        <dbReference type="Rhea" id="RHEA:10225"/>
    </physiologicalReaction>
</comment>
<dbReference type="STRING" id="418985.A0A1V9X4A9"/>
<dbReference type="OrthoDB" id="2104723at2759"/>
<dbReference type="NCBIfam" id="TIGR00687">
    <property type="entry name" value="pyridox_kin"/>
    <property type="match status" value="1"/>
</dbReference>
<evidence type="ECO:0000256" key="13">
    <source>
        <dbReference type="ARBA" id="ARBA00047377"/>
    </source>
</evidence>
<dbReference type="PANTHER" id="PTHR10534">
    <property type="entry name" value="PYRIDOXAL KINASE"/>
    <property type="match status" value="1"/>
</dbReference>
<dbReference type="EC" id="2.7.1.35" evidence="5"/>
<evidence type="ECO:0000256" key="10">
    <source>
        <dbReference type="ARBA" id="ARBA00022840"/>
    </source>
</evidence>
<keyword evidence="10" id="KW-0067">ATP-binding</keyword>
<evidence type="ECO:0000256" key="9">
    <source>
        <dbReference type="ARBA" id="ARBA00022777"/>
    </source>
</evidence>
<keyword evidence="9 16" id="KW-0418">Kinase</keyword>